<accession>A0A914E109</accession>
<organism evidence="3 4">
    <name type="scientific">Acrobeloides nanus</name>
    <dbReference type="NCBI Taxonomy" id="290746"/>
    <lineage>
        <taxon>Eukaryota</taxon>
        <taxon>Metazoa</taxon>
        <taxon>Ecdysozoa</taxon>
        <taxon>Nematoda</taxon>
        <taxon>Chromadorea</taxon>
        <taxon>Rhabditida</taxon>
        <taxon>Tylenchina</taxon>
        <taxon>Cephalobomorpha</taxon>
        <taxon>Cephaloboidea</taxon>
        <taxon>Cephalobidae</taxon>
        <taxon>Acrobeloides</taxon>
    </lineage>
</organism>
<dbReference type="WBParaSite" id="ACRNAN_scaffold4766.g25598.t1">
    <property type="protein sequence ID" value="ACRNAN_scaffold4766.g25598.t1"/>
    <property type="gene ID" value="ACRNAN_scaffold4766.g25598"/>
</dbReference>
<dbReference type="PROSITE" id="PS50279">
    <property type="entry name" value="BPTI_KUNITZ_2"/>
    <property type="match status" value="1"/>
</dbReference>
<reference evidence="4" key="1">
    <citation type="submission" date="2022-11" db="UniProtKB">
        <authorList>
            <consortium name="WormBaseParasite"/>
        </authorList>
    </citation>
    <scope>IDENTIFICATION</scope>
</reference>
<evidence type="ECO:0000313" key="3">
    <source>
        <dbReference type="Proteomes" id="UP000887540"/>
    </source>
</evidence>
<dbReference type="Pfam" id="PF00014">
    <property type="entry name" value="Kunitz_BPTI"/>
    <property type="match status" value="1"/>
</dbReference>
<dbReference type="Proteomes" id="UP000887540">
    <property type="component" value="Unplaced"/>
</dbReference>
<feature type="chain" id="PRO_5037172317" evidence="1">
    <location>
        <begin position="22"/>
        <end position="109"/>
    </location>
</feature>
<dbReference type="InterPro" id="IPR036880">
    <property type="entry name" value="Kunitz_BPTI_sf"/>
</dbReference>
<evidence type="ECO:0000313" key="4">
    <source>
        <dbReference type="WBParaSite" id="ACRNAN_scaffold4766.g25598.t1"/>
    </source>
</evidence>
<dbReference type="InterPro" id="IPR052861">
    <property type="entry name" value="BPTI/Kunitz_domain"/>
</dbReference>
<dbReference type="GO" id="GO:0004867">
    <property type="term" value="F:serine-type endopeptidase inhibitor activity"/>
    <property type="evidence" value="ECO:0007669"/>
    <property type="project" value="InterPro"/>
</dbReference>
<dbReference type="InterPro" id="IPR002223">
    <property type="entry name" value="Kunitz_BPTI"/>
</dbReference>
<keyword evidence="3" id="KW-1185">Reference proteome</keyword>
<sequence length="109" mass="12268">MNWPSTAVLAVFFQIVALAKSARLPDPPVFAAVQHYPSICYLPPDSGLCLTTKTPQNSEEKSDDKSEFQTRYYFDVTTEDCYPFAVQNCGGNENRFSSLTDCQEICRIK</sequence>
<feature type="signal peptide" evidence="1">
    <location>
        <begin position="1"/>
        <end position="21"/>
    </location>
</feature>
<dbReference type="PANTHER" id="PTHR47248:SF6">
    <property type="entry name" value="BPTI_KUNITZ INHIBITOR DOMAIN-CONTAINING PROTEIN"/>
    <property type="match status" value="1"/>
</dbReference>
<dbReference type="AlphaFoldDB" id="A0A914E109"/>
<dbReference type="PANTHER" id="PTHR47248">
    <property type="entry name" value="PROTEIN CBG06772"/>
    <property type="match status" value="1"/>
</dbReference>
<name>A0A914E109_9BILA</name>
<dbReference type="SMART" id="SM00131">
    <property type="entry name" value="KU"/>
    <property type="match status" value="1"/>
</dbReference>
<evidence type="ECO:0000256" key="1">
    <source>
        <dbReference type="SAM" id="SignalP"/>
    </source>
</evidence>
<proteinExistence type="predicted"/>
<evidence type="ECO:0000259" key="2">
    <source>
        <dbReference type="PROSITE" id="PS50279"/>
    </source>
</evidence>
<dbReference type="PRINTS" id="PR00759">
    <property type="entry name" value="BASICPTASE"/>
</dbReference>
<dbReference type="Gene3D" id="4.10.410.10">
    <property type="entry name" value="Pancreatic trypsin inhibitor Kunitz domain"/>
    <property type="match status" value="1"/>
</dbReference>
<feature type="domain" description="BPTI/Kunitz inhibitor" evidence="2">
    <location>
        <begin position="40"/>
        <end position="106"/>
    </location>
</feature>
<keyword evidence="1" id="KW-0732">Signal</keyword>
<dbReference type="SUPFAM" id="SSF57362">
    <property type="entry name" value="BPTI-like"/>
    <property type="match status" value="1"/>
</dbReference>
<protein>
    <submittedName>
        <fullName evidence="4">BPTI/Kunitz inhibitor domain-containing protein</fullName>
    </submittedName>
</protein>